<protein>
    <submittedName>
        <fullName evidence="1">Uncharacterized protein</fullName>
    </submittedName>
</protein>
<gene>
    <name evidence="1" type="ORF">OFUS_LOCUS9224</name>
</gene>
<keyword evidence="2" id="KW-1185">Reference proteome</keyword>
<evidence type="ECO:0000313" key="2">
    <source>
        <dbReference type="Proteomes" id="UP000749559"/>
    </source>
</evidence>
<comment type="caution">
    <text evidence="1">The sequence shown here is derived from an EMBL/GenBank/DDBJ whole genome shotgun (WGS) entry which is preliminary data.</text>
</comment>
<evidence type="ECO:0000313" key="1">
    <source>
        <dbReference type="EMBL" id="CAH1782815.1"/>
    </source>
</evidence>
<accession>A0A8S4NR40</accession>
<name>A0A8S4NR40_OWEFU</name>
<dbReference type="Proteomes" id="UP000749559">
    <property type="component" value="Unassembled WGS sequence"/>
</dbReference>
<proteinExistence type="predicted"/>
<organism evidence="1 2">
    <name type="scientific">Owenia fusiformis</name>
    <name type="common">Polychaete worm</name>
    <dbReference type="NCBI Taxonomy" id="6347"/>
    <lineage>
        <taxon>Eukaryota</taxon>
        <taxon>Metazoa</taxon>
        <taxon>Spiralia</taxon>
        <taxon>Lophotrochozoa</taxon>
        <taxon>Annelida</taxon>
        <taxon>Polychaeta</taxon>
        <taxon>Sedentaria</taxon>
        <taxon>Canalipalpata</taxon>
        <taxon>Sabellida</taxon>
        <taxon>Oweniida</taxon>
        <taxon>Oweniidae</taxon>
        <taxon>Owenia</taxon>
    </lineage>
</organism>
<dbReference type="EMBL" id="CAIIXF020000005">
    <property type="protein sequence ID" value="CAH1782815.1"/>
    <property type="molecule type" value="Genomic_DNA"/>
</dbReference>
<feature type="non-terminal residue" evidence="1">
    <location>
        <position position="104"/>
    </location>
</feature>
<reference evidence="1" key="1">
    <citation type="submission" date="2022-03" db="EMBL/GenBank/DDBJ databases">
        <authorList>
            <person name="Martin C."/>
        </authorList>
    </citation>
    <scope>NUCLEOTIDE SEQUENCE</scope>
</reference>
<sequence length="104" mass="11428">VGDLTGSANAGGLLLVVMPDRATPEMPRGWPWLVAEDTRSTSSYHILYNGAVIGPTQHLGHAFRALFGLYYILDLSYPPFIGKATAQEDLKVVRRKARGILNYL</sequence>
<dbReference type="AlphaFoldDB" id="A0A8S4NR40"/>